<name>A0A0C9X6G0_9AGAR</name>
<dbReference type="Gene3D" id="3.40.50.300">
    <property type="entry name" value="P-loop containing nucleotide triphosphate hydrolases"/>
    <property type="match status" value="1"/>
</dbReference>
<dbReference type="OrthoDB" id="1741334at2759"/>
<keyword evidence="1" id="KW-0479">Metal-binding</keyword>
<reference evidence="9" key="2">
    <citation type="submission" date="2015-01" db="EMBL/GenBank/DDBJ databases">
        <title>Evolutionary Origins and Diversification of the Mycorrhizal Mutualists.</title>
        <authorList>
            <consortium name="DOE Joint Genome Institute"/>
            <consortium name="Mycorrhizal Genomics Consortium"/>
            <person name="Kohler A."/>
            <person name="Kuo A."/>
            <person name="Nagy L.G."/>
            <person name="Floudas D."/>
            <person name="Copeland A."/>
            <person name="Barry K.W."/>
            <person name="Cichocki N."/>
            <person name="Veneault-Fourrey C."/>
            <person name="LaButti K."/>
            <person name="Lindquist E.A."/>
            <person name="Lipzen A."/>
            <person name="Lundell T."/>
            <person name="Morin E."/>
            <person name="Murat C."/>
            <person name="Riley R."/>
            <person name="Ohm R."/>
            <person name="Sun H."/>
            <person name="Tunlid A."/>
            <person name="Henrissat B."/>
            <person name="Grigoriev I.V."/>
            <person name="Hibbett D.S."/>
            <person name="Martin F."/>
        </authorList>
    </citation>
    <scope>NUCLEOTIDE SEQUENCE [LARGE SCALE GENOMIC DNA]</scope>
    <source>
        <strain evidence="9">LaAM-08-1</strain>
    </source>
</reference>
<keyword evidence="2" id="KW-0547">Nucleotide-binding</keyword>
<keyword evidence="9" id="KW-1185">Reference proteome</keyword>
<dbReference type="AlphaFoldDB" id="A0A0C9X6G0"/>
<dbReference type="HAMAP" id="MF_02040">
    <property type="entry name" value="Mrp_NBP35"/>
    <property type="match status" value="1"/>
</dbReference>
<keyword evidence="3" id="KW-0067">ATP-binding</keyword>
<accession>A0A0C9X6G0</accession>
<keyword evidence="5" id="KW-0411">Iron-sulfur</keyword>
<evidence type="ECO:0000256" key="1">
    <source>
        <dbReference type="ARBA" id="ARBA00022723"/>
    </source>
</evidence>
<comment type="similarity">
    <text evidence="6">Belongs to the Mrp/NBP35 ATP-binding proteins family.</text>
</comment>
<dbReference type="PANTHER" id="PTHR42961">
    <property type="entry name" value="IRON-SULFUR PROTEIN NUBPL"/>
    <property type="match status" value="1"/>
</dbReference>
<evidence type="ECO:0000313" key="9">
    <source>
        <dbReference type="Proteomes" id="UP000054477"/>
    </source>
</evidence>
<evidence type="ECO:0000256" key="2">
    <source>
        <dbReference type="ARBA" id="ARBA00022741"/>
    </source>
</evidence>
<dbReference type="EMBL" id="KN838621">
    <property type="protein sequence ID" value="KIK00636.1"/>
    <property type="molecule type" value="Genomic_DNA"/>
</dbReference>
<dbReference type="STRING" id="1095629.A0A0C9X6G0"/>
<dbReference type="CDD" id="cd02037">
    <property type="entry name" value="Mrp_NBP35"/>
    <property type="match status" value="1"/>
</dbReference>
<dbReference type="InterPro" id="IPR027417">
    <property type="entry name" value="P-loop_NTPase"/>
</dbReference>
<evidence type="ECO:0000256" key="4">
    <source>
        <dbReference type="ARBA" id="ARBA00023004"/>
    </source>
</evidence>
<feature type="non-terminal residue" evidence="8">
    <location>
        <position position="371"/>
    </location>
</feature>
<evidence type="ECO:0000256" key="3">
    <source>
        <dbReference type="ARBA" id="ARBA00022840"/>
    </source>
</evidence>
<dbReference type="InterPro" id="IPR044304">
    <property type="entry name" value="NUBPL-like"/>
</dbReference>
<dbReference type="GO" id="GO:0046872">
    <property type="term" value="F:metal ion binding"/>
    <property type="evidence" value="ECO:0007669"/>
    <property type="project" value="UniProtKB-KW"/>
</dbReference>
<protein>
    <recommendedName>
        <fullName evidence="10">P-loop containing nucleoside triphosphate hydrolase protein</fullName>
    </recommendedName>
</protein>
<dbReference type="InterPro" id="IPR033756">
    <property type="entry name" value="YlxH/NBP35"/>
</dbReference>
<dbReference type="GO" id="GO:0051539">
    <property type="term" value="F:4 iron, 4 sulfur cluster binding"/>
    <property type="evidence" value="ECO:0007669"/>
    <property type="project" value="TreeGrafter"/>
</dbReference>
<reference evidence="8 9" key="1">
    <citation type="submission" date="2014-04" db="EMBL/GenBank/DDBJ databases">
        <authorList>
            <consortium name="DOE Joint Genome Institute"/>
            <person name="Kuo A."/>
            <person name="Kohler A."/>
            <person name="Nagy L.G."/>
            <person name="Floudas D."/>
            <person name="Copeland A."/>
            <person name="Barry K.W."/>
            <person name="Cichocki N."/>
            <person name="Veneault-Fourrey C."/>
            <person name="LaButti K."/>
            <person name="Lindquist E.A."/>
            <person name="Lipzen A."/>
            <person name="Lundell T."/>
            <person name="Morin E."/>
            <person name="Murat C."/>
            <person name="Sun H."/>
            <person name="Tunlid A."/>
            <person name="Henrissat B."/>
            <person name="Grigoriev I.V."/>
            <person name="Hibbett D.S."/>
            <person name="Martin F."/>
            <person name="Nordberg H.P."/>
            <person name="Cantor M.N."/>
            <person name="Hua S.X."/>
        </authorList>
    </citation>
    <scope>NUCLEOTIDE SEQUENCE [LARGE SCALE GENOMIC DNA]</scope>
    <source>
        <strain evidence="8 9">LaAM-08-1</strain>
    </source>
</reference>
<dbReference type="GO" id="GO:0032981">
    <property type="term" value="P:mitochondrial respiratory chain complex I assembly"/>
    <property type="evidence" value="ECO:0007669"/>
    <property type="project" value="TreeGrafter"/>
</dbReference>
<gene>
    <name evidence="8" type="ORF">K443DRAFT_598229</name>
</gene>
<dbReference type="HOGENOM" id="CLU_024839_0_2_1"/>
<dbReference type="GO" id="GO:0140663">
    <property type="term" value="F:ATP-dependent FeS chaperone activity"/>
    <property type="evidence" value="ECO:0007669"/>
    <property type="project" value="InterPro"/>
</dbReference>
<feature type="region of interest" description="Disordered" evidence="7">
    <location>
        <begin position="27"/>
        <end position="91"/>
    </location>
</feature>
<dbReference type="SUPFAM" id="SSF52540">
    <property type="entry name" value="P-loop containing nucleoside triphosphate hydrolases"/>
    <property type="match status" value="1"/>
</dbReference>
<evidence type="ECO:0000313" key="8">
    <source>
        <dbReference type="EMBL" id="KIK00636.1"/>
    </source>
</evidence>
<dbReference type="InterPro" id="IPR019591">
    <property type="entry name" value="Mrp/NBP35_ATP-bd"/>
</dbReference>
<evidence type="ECO:0000256" key="6">
    <source>
        <dbReference type="ARBA" id="ARBA00024036"/>
    </source>
</evidence>
<sequence length="371" mass="39043">MPICPRPPPCRNLSLRSFINSVSRHENPLYLPTQPSLGLPRRPSPPPLPKQPPSRFLTTSPTSRHENPLGLPKRPPPPTIPRKTGPIPKRPIPNVKKVVAVASGKGGVGKSTVALNLAFALALQREKKRLNVGILDLDVFGPSVPTLMGLQNVGEPELTSAGGLVPLTNHGIPCMSMGFLLPSSSGDNTDTPIVWRGLMVQKAVQQLLLDVDWSMGGVGAGLDVLVVDMPPGTGDVPLTLGQLVNVDGAVIVSTPQDVALSDVRKGIAMLRKVSVPITGIILNQSHYLCPTCVSPEPQHLFGKPDAFRSVAQRLGVPVLGELPLVQGVSASADEGWPYVLGAKGDDGAGGADWRAAMKRIAEQVALGLGLG</sequence>
<feature type="compositionally biased region" description="Pro residues" evidence="7">
    <location>
        <begin position="42"/>
        <end position="52"/>
    </location>
</feature>
<keyword evidence="4" id="KW-0408">Iron</keyword>
<dbReference type="GO" id="GO:0005524">
    <property type="term" value="F:ATP binding"/>
    <property type="evidence" value="ECO:0007669"/>
    <property type="project" value="UniProtKB-KW"/>
</dbReference>
<dbReference type="PANTHER" id="PTHR42961:SF2">
    <property type="entry name" value="IRON-SULFUR PROTEIN NUBPL"/>
    <property type="match status" value="1"/>
</dbReference>
<organism evidence="8 9">
    <name type="scientific">Laccaria amethystina LaAM-08-1</name>
    <dbReference type="NCBI Taxonomy" id="1095629"/>
    <lineage>
        <taxon>Eukaryota</taxon>
        <taxon>Fungi</taxon>
        <taxon>Dikarya</taxon>
        <taxon>Basidiomycota</taxon>
        <taxon>Agaricomycotina</taxon>
        <taxon>Agaricomycetes</taxon>
        <taxon>Agaricomycetidae</taxon>
        <taxon>Agaricales</taxon>
        <taxon>Agaricineae</taxon>
        <taxon>Hydnangiaceae</taxon>
        <taxon>Laccaria</taxon>
    </lineage>
</organism>
<evidence type="ECO:0008006" key="10">
    <source>
        <dbReference type="Google" id="ProtNLM"/>
    </source>
</evidence>
<evidence type="ECO:0000256" key="5">
    <source>
        <dbReference type="ARBA" id="ARBA00023014"/>
    </source>
</evidence>
<dbReference type="GO" id="GO:0005739">
    <property type="term" value="C:mitochondrion"/>
    <property type="evidence" value="ECO:0007669"/>
    <property type="project" value="TreeGrafter"/>
</dbReference>
<proteinExistence type="inferred from homology"/>
<evidence type="ECO:0000256" key="7">
    <source>
        <dbReference type="SAM" id="MobiDB-lite"/>
    </source>
</evidence>
<dbReference type="GO" id="GO:0016226">
    <property type="term" value="P:iron-sulfur cluster assembly"/>
    <property type="evidence" value="ECO:0007669"/>
    <property type="project" value="InterPro"/>
</dbReference>
<dbReference type="Proteomes" id="UP000054477">
    <property type="component" value="Unassembled WGS sequence"/>
</dbReference>
<dbReference type="FunFam" id="3.40.50.300:FF:001119">
    <property type="entry name" value="Iron-sulfur cluster carrier protein"/>
    <property type="match status" value="1"/>
</dbReference>
<dbReference type="Pfam" id="PF10609">
    <property type="entry name" value="ParA"/>
    <property type="match status" value="1"/>
</dbReference>